<dbReference type="GO" id="GO:0016491">
    <property type="term" value="F:oxidoreductase activity"/>
    <property type="evidence" value="ECO:0007669"/>
    <property type="project" value="UniProtKB-KW"/>
</dbReference>
<keyword evidence="6" id="KW-1185">Reference proteome</keyword>
<feature type="domain" description="Ketoreductase" evidence="4">
    <location>
        <begin position="6"/>
        <end position="182"/>
    </location>
</feature>
<dbReference type="SMART" id="SM00822">
    <property type="entry name" value="PKS_KR"/>
    <property type="match status" value="1"/>
</dbReference>
<accession>A0A3N0EQ46</accession>
<evidence type="ECO:0000256" key="2">
    <source>
        <dbReference type="ARBA" id="ARBA00023002"/>
    </source>
</evidence>
<keyword evidence="2" id="KW-0560">Oxidoreductase</keyword>
<dbReference type="PROSITE" id="PS00061">
    <property type="entry name" value="ADH_SHORT"/>
    <property type="match status" value="1"/>
</dbReference>
<dbReference type="InterPro" id="IPR002347">
    <property type="entry name" value="SDR_fam"/>
</dbReference>
<dbReference type="SUPFAM" id="SSF51735">
    <property type="entry name" value="NAD(P)-binding Rossmann-fold domains"/>
    <property type="match status" value="1"/>
</dbReference>
<gene>
    <name evidence="5" type="ORF">ED312_07035</name>
</gene>
<name>A0A3N0EQ46_SINP1</name>
<evidence type="ECO:0000259" key="4">
    <source>
        <dbReference type="SMART" id="SM00822"/>
    </source>
</evidence>
<dbReference type="InterPro" id="IPR020904">
    <property type="entry name" value="Sc_DH/Rdtase_CS"/>
</dbReference>
<dbReference type="CDD" id="cd05233">
    <property type="entry name" value="SDR_c"/>
    <property type="match status" value="1"/>
</dbReference>
<dbReference type="AlphaFoldDB" id="A0A3N0EQ46"/>
<sequence length="262" mass="28437">MNFKTKKILITGGSSGIGKAIVKDLYEKGATSFAVVGRSAEKMKSLKTDFPRADFLFLPGDVAKTGDLKQISAAVDKHWGKLDILINNAGVVSAGPLEETSDEDIISQLNINVAGLILLTKYTLPLLRESEEAAIINVSSGLGLIGMPFYATYAATKAAVSRFSEAMRRELNGTSIHVMTVYPTATDTPMMETAATGNMDSPELVAQLTLEGLTDKKIRVVLGGDQRLEDEKTNFEKPLEFDKKVSTLYDAMQKRAANHRSM</sequence>
<organism evidence="5 6">
    <name type="scientific">Sinomicrobium pectinilyticum</name>
    <dbReference type="NCBI Taxonomy" id="1084421"/>
    <lineage>
        <taxon>Bacteria</taxon>
        <taxon>Pseudomonadati</taxon>
        <taxon>Bacteroidota</taxon>
        <taxon>Flavobacteriia</taxon>
        <taxon>Flavobacteriales</taxon>
        <taxon>Flavobacteriaceae</taxon>
        <taxon>Sinomicrobium</taxon>
    </lineage>
</organism>
<evidence type="ECO:0000256" key="1">
    <source>
        <dbReference type="ARBA" id="ARBA00006484"/>
    </source>
</evidence>
<evidence type="ECO:0000256" key="3">
    <source>
        <dbReference type="RuleBase" id="RU000363"/>
    </source>
</evidence>
<dbReference type="InterPro" id="IPR057326">
    <property type="entry name" value="KR_dom"/>
</dbReference>
<proteinExistence type="inferred from homology"/>
<dbReference type="PANTHER" id="PTHR44196">
    <property type="entry name" value="DEHYDROGENASE/REDUCTASE SDR FAMILY MEMBER 7B"/>
    <property type="match status" value="1"/>
</dbReference>
<comment type="similarity">
    <text evidence="1 3">Belongs to the short-chain dehydrogenases/reductases (SDR) family.</text>
</comment>
<dbReference type="PRINTS" id="PR00080">
    <property type="entry name" value="SDRFAMILY"/>
</dbReference>
<dbReference type="OrthoDB" id="9810734at2"/>
<evidence type="ECO:0000313" key="6">
    <source>
        <dbReference type="Proteomes" id="UP000267469"/>
    </source>
</evidence>
<dbReference type="InterPro" id="IPR036291">
    <property type="entry name" value="NAD(P)-bd_dom_sf"/>
</dbReference>
<dbReference type="PRINTS" id="PR00081">
    <property type="entry name" value="GDHRDH"/>
</dbReference>
<evidence type="ECO:0000313" key="5">
    <source>
        <dbReference type="EMBL" id="RNL89867.1"/>
    </source>
</evidence>
<dbReference type="EMBL" id="RJTM01000035">
    <property type="protein sequence ID" value="RNL89867.1"/>
    <property type="molecule type" value="Genomic_DNA"/>
</dbReference>
<dbReference type="Proteomes" id="UP000267469">
    <property type="component" value="Unassembled WGS sequence"/>
</dbReference>
<dbReference type="GO" id="GO:0016020">
    <property type="term" value="C:membrane"/>
    <property type="evidence" value="ECO:0007669"/>
    <property type="project" value="TreeGrafter"/>
</dbReference>
<dbReference type="PANTHER" id="PTHR44196:SF1">
    <property type="entry name" value="DEHYDROGENASE_REDUCTASE SDR FAMILY MEMBER 7B"/>
    <property type="match status" value="1"/>
</dbReference>
<dbReference type="Pfam" id="PF00106">
    <property type="entry name" value="adh_short"/>
    <property type="match status" value="1"/>
</dbReference>
<comment type="caution">
    <text evidence="5">The sequence shown here is derived from an EMBL/GenBank/DDBJ whole genome shotgun (WGS) entry which is preliminary data.</text>
</comment>
<reference evidence="5 6" key="1">
    <citation type="submission" date="2018-10" db="EMBL/GenBank/DDBJ databases">
        <title>Sinomicrobium pectinilyticum sp. nov., a pectinase-producing bacterium isolated from alkaline and saline soil, and emended description of the genus Sinomicrobium.</title>
        <authorList>
            <person name="Cheng B."/>
            <person name="Li C."/>
            <person name="Lai Q."/>
            <person name="Du M."/>
            <person name="Shao Z."/>
            <person name="Xu P."/>
            <person name="Yang C."/>
        </authorList>
    </citation>
    <scope>NUCLEOTIDE SEQUENCE [LARGE SCALE GENOMIC DNA]</scope>
    <source>
        <strain evidence="5 6">5DNS001</strain>
    </source>
</reference>
<dbReference type="Gene3D" id="3.40.50.720">
    <property type="entry name" value="NAD(P)-binding Rossmann-like Domain"/>
    <property type="match status" value="1"/>
</dbReference>
<protein>
    <submittedName>
        <fullName evidence="5">SDR family NAD(P)-dependent oxidoreductase</fullName>
    </submittedName>
</protein>
<dbReference type="RefSeq" id="WP_123215304.1">
    <property type="nucleotide sequence ID" value="NZ_RJTM01000035.1"/>
</dbReference>